<gene>
    <name evidence="3" type="ORF">B0A52_02372</name>
</gene>
<dbReference type="OrthoDB" id="20018at2759"/>
<feature type="compositionally biased region" description="Basic and acidic residues" evidence="2">
    <location>
        <begin position="131"/>
        <end position="142"/>
    </location>
</feature>
<evidence type="ECO:0000256" key="1">
    <source>
        <dbReference type="SAM" id="Coils"/>
    </source>
</evidence>
<protein>
    <submittedName>
        <fullName evidence="3">Uncharacterized protein</fullName>
    </submittedName>
</protein>
<feature type="region of interest" description="Disordered" evidence="2">
    <location>
        <begin position="120"/>
        <end position="142"/>
    </location>
</feature>
<dbReference type="Proteomes" id="UP000288859">
    <property type="component" value="Unassembled WGS sequence"/>
</dbReference>
<keyword evidence="1" id="KW-0175">Coiled coil</keyword>
<dbReference type="Pfam" id="PF06320">
    <property type="entry name" value="GCN5L1"/>
    <property type="match status" value="1"/>
</dbReference>
<proteinExistence type="predicted"/>
<feature type="compositionally biased region" description="Polar residues" evidence="2">
    <location>
        <begin position="1"/>
        <end position="18"/>
    </location>
</feature>
<sequence length="142" mass="15512">MNLNSISFPPASSSTVHQSADPARRTAEAKAAFVGSLKSTGASSITEFYSQAEDIHANSKALAKQEETVQKETKKLAKENDSLEKFLDKTAKEFQGLKDLEAMMAELEADFGLIEETLRLVEADDQEEVDPETRPDQSDSTG</sequence>
<dbReference type="AlphaFoldDB" id="A0A438NBT3"/>
<reference evidence="3 4" key="1">
    <citation type="submission" date="2017-03" db="EMBL/GenBank/DDBJ databases">
        <title>Genomes of endolithic fungi from Antarctica.</title>
        <authorList>
            <person name="Coleine C."/>
            <person name="Masonjones S."/>
            <person name="Stajich J.E."/>
        </authorList>
    </citation>
    <scope>NUCLEOTIDE SEQUENCE [LARGE SCALE GENOMIC DNA]</scope>
    <source>
        <strain evidence="3 4">CCFEE 6314</strain>
    </source>
</reference>
<name>A0A438NBT3_EXOME</name>
<dbReference type="EMBL" id="NAJM01000009">
    <property type="protein sequence ID" value="RVX73244.1"/>
    <property type="molecule type" value="Genomic_DNA"/>
</dbReference>
<evidence type="ECO:0000313" key="4">
    <source>
        <dbReference type="Proteomes" id="UP000288859"/>
    </source>
</evidence>
<feature type="coiled-coil region" evidence="1">
    <location>
        <begin position="62"/>
        <end position="117"/>
    </location>
</feature>
<organism evidence="3 4">
    <name type="scientific">Exophiala mesophila</name>
    <name type="common">Black yeast-like fungus</name>
    <dbReference type="NCBI Taxonomy" id="212818"/>
    <lineage>
        <taxon>Eukaryota</taxon>
        <taxon>Fungi</taxon>
        <taxon>Dikarya</taxon>
        <taxon>Ascomycota</taxon>
        <taxon>Pezizomycotina</taxon>
        <taxon>Eurotiomycetes</taxon>
        <taxon>Chaetothyriomycetidae</taxon>
        <taxon>Chaetothyriales</taxon>
        <taxon>Herpotrichiellaceae</taxon>
        <taxon>Exophiala</taxon>
    </lineage>
</organism>
<evidence type="ECO:0000313" key="3">
    <source>
        <dbReference type="EMBL" id="RVX73244.1"/>
    </source>
</evidence>
<comment type="caution">
    <text evidence="3">The sequence shown here is derived from an EMBL/GenBank/DDBJ whole genome shotgun (WGS) entry which is preliminary data.</text>
</comment>
<accession>A0A438NBT3</accession>
<evidence type="ECO:0000256" key="2">
    <source>
        <dbReference type="SAM" id="MobiDB-lite"/>
    </source>
</evidence>
<dbReference type="VEuPathDB" id="FungiDB:PV10_08129"/>
<feature type="region of interest" description="Disordered" evidence="2">
    <location>
        <begin position="1"/>
        <end position="30"/>
    </location>
</feature>